<evidence type="ECO:0000256" key="1">
    <source>
        <dbReference type="SAM" id="Phobius"/>
    </source>
</evidence>
<evidence type="ECO:0000313" key="3">
    <source>
        <dbReference type="EMBL" id="SFR40986.1"/>
    </source>
</evidence>
<keyword evidence="1" id="KW-0812">Transmembrane</keyword>
<dbReference type="RefSeq" id="WP_089805274.1">
    <property type="nucleotide sequence ID" value="NZ_FOYT01000001.1"/>
</dbReference>
<feature type="transmembrane region" description="Helical" evidence="1">
    <location>
        <begin position="12"/>
        <end position="31"/>
    </location>
</feature>
<reference evidence="4" key="1">
    <citation type="submission" date="2016-10" db="EMBL/GenBank/DDBJ databases">
        <authorList>
            <person name="Varghese N."/>
            <person name="Submissions S."/>
        </authorList>
    </citation>
    <scope>NUCLEOTIDE SEQUENCE [LARGE SCALE GENOMIC DNA]</scope>
    <source>
        <strain evidence="4">CGMCC 1.7736</strain>
    </source>
</reference>
<feature type="transmembrane region" description="Helical" evidence="1">
    <location>
        <begin position="80"/>
        <end position="100"/>
    </location>
</feature>
<dbReference type="EMBL" id="FOYT01000001">
    <property type="protein sequence ID" value="SFR40986.1"/>
    <property type="molecule type" value="Genomic_DNA"/>
</dbReference>
<gene>
    <name evidence="3" type="ORF">SAMN04487947_1078</name>
</gene>
<keyword evidence="4" id="KW-1185">Reference proteome</keyword>
<accession>A0A1I6GFM3</accession>
<dbReference type="InterPro" id="IPR008457">
    <property type="entry name" value="Cu-R_CopD_dom"/>
</dbReference>
<feature type="domain" description="Copper resistance protein D" evidence="2">
    <location>
        <begin position="40"/>
        <end position="138"/>
    </location>
</feature>
<evidence type="ECO:0000313" key="4">
    <source>
        <dbReference type="Proteomes" id="UP000198531"/>
    </source>
</evidence>
<evidence type="ECO:0000259" key="2">
    <source>
        <dbReference type="Pfam" id="PF05425"/>
    </source>
</evidence>
<organism evidence="3 4">
    <name type="scientific">Halogeometricum rufum</name>
    <dbReference type="NCBI Taxonomy" id="553469"/>
    <lineage>
        <taxon>Archaea</taxon>
        <taxon>Methanobacteriati</taxon>
        <taxon>Methanobacteriota</taxon>
        <taxon>Stenosarchaea group</taxon>
        <taxon>Halobacteria</taxon>
        <taxon>Halobacteriales</taxon>
        <taxon>Haloferacaceae</taxon>
        <taxon>Halogeometricum</taxon>
    </lineage>
</organism>
<feature type="transmembrane region" description="Helical" evidence="1">
    <location>
        <begin position="47"/>
        <end position="68"/>
    </location>
</feature>
<dbReference type="GO" id="GO:0016020">
    <property type="term" value="C:membrane"/>
    <property type="evidence" value="ECO:0007669"/>
    <property type="project" value="InterPro"/>
</dbReference>
<dbReference type="OrthoDB" id="205725at2157"/>
<dbReference type="AlphaFoldDB" id="A0A1I6GFM3"/>
<keyword evidence="1" id="KW-0472">Membrane</keyword>
<proteinExistence type="predicted"/>
<dbReference type="Pfam" id="PF05425">
    <property type="entry name" value="CopD"/>
    <property type="match status" value="1"/>
</dbReference>
<dbReference type="Proteomes" id="UP000198531">
    <property type="component" value="Unassembled WGS sequence"/>
</dbReference>
<keyword evidence="1" id="KW-1133">Transmembrane helix</keyword>
<protein>
    <submittedName>
        <fullName evidence="3">Copper resistance protein D</fullName>
    </submittedName>
</protein>
<sequence length="141" mass="14717">MSAALHLAVRLVHVLGMAALVGGSAATWYALRIDLPRSLRLATRFEWLFWASLGLMVVTGVGNLGTLGPPAPATRWGTVLTVKLVVVLAVGLGSAVRSLAVGRLRGRGADAATRASLRRLYAATAWSLVLLVALAEVLAHG</sequence>
<name>A0A1I6GFM3_9EURY</name>
<feature type="transmembrane region" description="Helical" evidence="1">
    <location>
        <begin position="120"/>
        <end position="139"/>
    </location>
</feature>